<dbReference type="PANTHER" id="PTHR45586:SF1">
    <property type="entry name" value="LIPOPOLYSACCHARIDE ASSEMBLY PROTEIN B"/>
    <property type="match status" value="1"/>
</dbReference>
<dbReference type="SUPFAM" id="SSF48452">
    <property type="entry name" value="TPR-like"/>
    <property type="match status" value="1"/>
</dbReference>
<dbReference type="InterPro" id="IPR051012">
    <property type="entry name" value="CellSynth/LPSAsmb/PSIAsmb"/>
</dbReference>
<sequence>MDKKHKNEDRKIISFIPDGEFYYKKGLKSMQRERFDEAHKYLKRAVELSPNDPRILMQFGILVMEEGEFEEAYEYLTAAHGLDPEEEDIIFYLAEVHAHLGLLRDAKIYAEKYIALAPDGPLADDSMEIIDFAEQEESFSLDEDMPDSEVYFLQEKARKLMESGSFPEAIRILESIIVDYPDFWAAYNNLALAYFYIGEIEHAKELLYDVLEKNKGNLHALCNLAVFYYYEKDKEKLNSMLELLLKIKPYQFEHRFKLGATFALVGKHEEGFNWLRSLKKKGFEGDAGYYFWLSHSAYFSGHEDIAKEAYEMLTQLDPEKAGFEPWKNVAPSAARSDAYEQDRDFLISKILNQYRSERLLGYYLLGKSAHKQELISHPEYIDVDKLTVIEQLFLAHSLDYEFTLSDQFDHLFDRAIQTTDLLYEKHQPLTKQGTHLFQMWFTLCEVALLRSYHFRNPAALAAAADYMFRSSRYTDTTKTSIAKEYGISVPTLTKYVEQLMEFLPHFKS</sequence>
<dbReference type="PROSITE" id="PS50005">
    <property type="entry name" value="TPR"/>
    <property type="match status" value="2"/>
</dbReference>
<proteinExistence type="predicted"/>
<protein>
    <submittedName>
        <fullName evidence="4">Tetratricopeptide repeat protein</fullName>
    </submittedName>
</protein>
<accession>A0ABW3U101</accession>
<comment type="caution">
    <text evidence="4">The sequence shown here is derived from an EMBL/GenBank/DDBJ whole genome shotgun (WGS) entry which is preliminary data.</text>
</comment>
<dbReference type="Proteomes" id="UP001597231">
    <property type="component" value="Unassembled WGS sequence"/>
</dbReference>
<evidence type="ECO:0000256" key="2">
    <source>
        <dbReference type="ARBA" id="ARBA00022803"/>
    </source>
</evidence>
<organism evidence="4 5">
    <name type="scientific">Sporosarcina contaminans</name>
    <dbReference type="NCBI Taxonomy" id="633403"/>
    <lineage>
        <taxon>Bacteria</taxon>
        <taxon>Bacillati</taxon>
        <taxon>Bacillota</taxon>
        <taxon>Bacilli</taxon>
        <taxon>Bacillales</taxon>
        <taxon>Caryophanaceae</taxon>
        <taxon>Sporosarcina</taxon>
    </lineage>
</organism>
<dbReference type="InterPro" id="IPR019734">
    <property type="entry name" value="TPR_rpt"/>
</dbReference>
<keyword evidence="1" id="KW-0677">Repeat</keyword>
<dbReference type="Pfam" id="PF07719">
    <property type="entry name" value="TPR_2"/>
    <property type="match status" value="1"/>
</dbReference>
<feature type="repeat" description="TPR" evidence="3">
    <location>
        <begin position="53"/>
        <end position="86"/>
    </location>
</feature>
<dbReference type="RefSeq" id="WP_336823905.1">
    <property type="nucleotide sequence ID" value="NZ_JBHTLT010000129.1"/>
</dbReference>
<dbReference type="EMBL" id="JBHTLT010000129">
    <property type="protein sequence ID" value="MFD1206771.1"/>
    <property type="molecule type" value="Genomic_DNA"/>
</dbReference>
<reference evidence="5" key="1">
    <citation type="journal article" date="2019" name="Int. J. Syst. Evol. Microbiol.">
        <title>The Global Catalogue of Microorganisms (GCM) 10K type strain sequencing project: providing services to taxonomists for standard genome sequencing and annotation.</title>
        <authorList>
            <consortium name="The Broad Institute Genomics Platform"/>
            <consortium name="The Broad Institute Genome Sequencing Center for Infectious Disease"/>
            <person name="Wu L."/>
            <person name="Ma J."/>
        </authorList>
    </citation>
    <scope>NUCLEOTIDE SEQUENCE [LARGE SCALE GENOMIC DNA]</scope>
    <source>
        <strain evidence="5">CCUG 53915</strain>
    </source>
</reference>
<evidence type="ECO:0000256" key="1">
    <source>
        <dbReference type="ARBA" id="ARBA00022737"/>
    </source>
</evidence>
<dbReference type="PANTHER" id="PTHR45586">
    <property type="entry name" value="TPR REPEAT-CONTAINING PROTEIN PA4667"/>
    <property type="match status" value="1"/>
</dbReference>
<gene>
    <name evidence="4" type="ORF">ACFQ38_16870</name>
</gene>
<evidence type="ECO:0000313" key="4">
    <source>
        <dbReference type="EMBL" id="MFD1206771.1"/>
    </source>
</evidence>
<name>A0ABW3U101_9BACL</name>
<dbReference type="InterPro" id="IPR011990">
    <property type="entry name" value="TPR-like_helical_dom_sf"/>
</dbReference>
<dbReference type="SMART" id="SM00028">
    <property type="entry name" value="TPR"/>
    <property type="match status" value="4"/>
</dbReference>
<dbReference type="Pfam" id="PF13374">
    <property type="entry name" value="TPR_10"/>
    <property type="match status" value="1"/>
</dbReference>
<dbReference type="InterPro" id="IPR013105">
    <property type="entry name" value="TPR_2"/>
</dbReference>
<evidence type="ECO:0000256" key="3">
    <source>
        <dbReference type="PROSITE-ProRule" id="PRU00339"/>
    </source>
</evidence>
<keyword evidence="5" id="KW-1185">Reference proteome</keyword>
<evidence type="ECO:0000313" key="5">
    <source>
        <dbReference type="Proteomes" id="UP001597231"/>
    </source>
</evidence>
<dbReference type="Gene3D" id="1.25.40.10">
    <property type="entry name" value="Tetratricopeptide repeat domain"/>
    <property type="match status" value="2"/>
</dbReference>
<dbReference type="Pfam" id="PF14559">
    <property type="entry name" value="TPR_19"/>
    <property type="match status" value="1"/>
</dbReference>
<keyword evidence="2 3" id="KW-0802">TPR repeat</keyword>
<feature type="repeat" description="TPR" evidence="3">
    <location>
        <begin position="19"/>
        <end position="52"/>
    </location>
</feature>